<protein>
    <submittedName>
        <fullName evidence="1">HAD hydrolase family protein</fullName>
    </submittedName>
</protein>
<name>A0A6N7VVS3_9FIRM</name>
<dbReference type="GO" id="GO:0016787">
    <property type="term" value="F:hydrolase activity"/>
    <property type="evidence" value="ECO:0007669"/>
    <property type="project" value="UniProtKB-KW"/>
</dbReference>
<sequence length="41" mass="4742">MRYQNGWKRILDGTLMKKDQTISAFTAKAINMLVKQGLHFS</sequence>
<dbReference type="AlphaFoldDB" id="A0A6N7VVS3"/>
<accession>A0A6N7VVS3</accession>
<evidence type="ECO:0000313" key="1">
    <source>
        <dbReference type="EMBL" id="MSS87141.1"/>
    </source>
</evidence>
<dbReference type="Proteomes" id="UP000436047">
    <property type="component" value="Unassembled WGS sequence"/>
</dbReference>
<proteinExistence type="predicted"/>
<dbReference type="Pfam" id="PF08282">
    <property type="entry name" value="Hydrolase_3"/>
    <property type="match status" value="1"/>
</dbReference>
<evidence type="ECO:0000313" key="2">
    <source>
        <dbReference type="Proteomes" id="UP000436047"/>
    </source>
</evidence>
<dbReference type="EMBL" id="VUMI01000002">
    <property type="protein sequence ID" value="MSS87141.1"/>
    <property type="molecule type" value="Genomic_DNA"/>
</dbReference>
<dbReference type="RefSeq" id="WP_154463198.1">
    <property type="nucleotide sequence ID" value="NZ_JAXDZL010000153.1"/>
</dbReference>
<reference evidence="1 2" key="1">
    <citation type="submission" date="2019-08" db="EMBL/GenBank/DDBJ databases">
        <title>In-depth cultivation of the pig gut microbiome towards novel bacterial diversity and tailored functional studies.</title>
        <authorList>
            <person name="Wylensek D."/>
            <person name="Hitch T.C.A."/>
            <person name="Clavel T."/>
        </authorList>
    </citation>
    <scope>NUCLEOTIDE SEQUENCE [LARGE SCALE GENOMIC DNA]</scope>
    <source>
        <strain evidence="1 2">WCA-389-WT-23B</strain>
    </source>
</reference>
<comment type="caution">
    <text evidence="1">The sequence shown here is derived from an EMBL/GenBank/DDBJ whole genome shotgun (WGS) entry which is preliminary data.</text>
</comment>
<keyword evidence="2" id="KW-1185">Reference proteome</keyword>
<organism evidence="1 2">
    <name type="scientific">Eisenbergiella porci</name>
    <dbReference type="NCBI Taxonomy" id="2652274"/>
    <lineage>
        <taxon>Bacteria</taxon>
        <taxon>Bacillati</taxon>
        <taxon>Bacillota</taxon>
        <taxon>Clostridia</taxon>
        <taxon>Lachnospirales</taxon>
        <taxon>Lachnospiraceae</taxon>
        <taxon>Eisenbergiella</taxon>
    </lineage>
</organism>
<keyword evidence="1" id="KW-0378">Hydrolase</keyword>
<gene>
    <name evidence="1" type="ORF">FYJ45_01880</name>
</gene>